<feature type="domain" description="Peptidase U32 collagenase" evidence="1">
    <location>
        <begin position="303"/>
        <end position="406"/>
    </location>
</feature>
<evidence type="ECO:0000259" key="1">
    <source>
        <dbReference type="Pfam" id="PF12392"/>
    </source>
</evidence>
<dbReference type="Pfam" id="PF01136">
    <property type="entry name" value="Peptidase_U32"/>
    <property type="match status" value="1"/>
</dbReference>
<name>A0A9D2TK52_9FIRM</name>
<dbReference type="InterPro" id="IPR020988">
    <property type="entry name" value="Pept_U32_collagenase"/>
</dbReference>
<gene>
    <name evidence="2" type="ORF">H9698_01585</name>
</gene>
<sequence>MPEILAPAGNADMLRAAVYAGADAVYLGLHRLNARRTAGNFDAASLKEAAAFCRARNVKTYLTLNTTLTPEEMSEAARAVEAAANAGVDALIVQDLAVAALARDIAPDLPVHGSTQMTIHTVQGALQAAEMGFSRVILARELSLSEIAEICAASPIEVEVFIHGALCMSVSGQCYMSAFLGGRSGNRGACAGPCRLPFSAGEPGACHLSLKDHSHIRHLPELAKAGVHSVKIEGRLRSPEYVAAAVNACIAARSGQPYDEELLQNVFSRSGFTDGYITGRRDGTMFGVRTGEDVEKAKQAAPKLRELFRRERESVPIHFVLNAEQGCVCLSVSDEEGHQIDVKRDTLTQEAANDPSGAYERALRKTGGTPFCAESVVIHANGLYVPASEINAMRREALEQLLEKRMERGSVRVFEPSYSDEPVRTLSEKRWMVRVETPEQLAACLKAEIRPDRLIVPIEHWDACEPQVRKTVWLELPRVEFGALEAEVSRLVEQTKGQGFGGYVVHNLAHLHLLGGAPAMGGFGLNVTNALCASEYSLQGLEVLTVGVETPCAEMRPITGQSPTACIVYGHIPLMITRACPLRNVRTCDGCSRQGELLDRKNMRFPVRCTGPAGVRTIYNPIALYAADRVREIPADWMLLHFTIEPPQRVETVLRMAFSGRPYDEKMTRGLLFKPREDSGKEPHGTEN</sequence>
<organism evidence="2 3">
    <name type="scientific">Candidatus Ruthenibacterium merdavium</name>
    <dbReference type="NCBI Taxonomy" id="2838752"/>
    <lineage>
        <taxon>Bacteria</taxon>
        <taxon>Bacillati</taxon>
        <taxon>Bacillota</taxon>
        <taxon>Clostridia</taxon>
        <taxon>Eubacteriales</taxon>
        <taxon>Oscillospiraceae</taxon>
        <taxon>Ruthenibacterium</taxon>
    </lineage>
</organism>
<dbReference type="PROSITE" id="PS01276">
    <property type="entry name" value="PEPTIDASE_U32"/>
    <property type="match status" value="1"/>
</dbReference>
<proteinExistence type="predicted"/>
<dbReference type="InterPro" id="IPR001539">
    <property type="entry name" value="Peptidase_U32"/>
</dbReference>
<reference evidence="2" key="2">
    <citation type="submission" date="2021-04" db="EMBL/GenBank/DDBJ databases">
        <authorList>
            <person name="Gilroy R."/>
        </authorList>
    </citation>
    <scope>NUCLEOTIDE SEQUENCE</scope>
    <source>
        <strain evidence="2">5933</strain>
    </source>
</reference>
<dbReference type="SUPFAM" id="SSF51395">
    <property type="entry name" value="FMN-linked oxidoreductases"/>
    <property type="match status" value="1"/>
</dbReference>
<evidence type="ECO:0000313" key="3">
    <source>
        <dbReference type="Proteomes" id="UP000823918"/>
    </source>
</evidence>
<evidence type="ECO:0000313" key="2">
    <source>
        <dbReference type="EMBL" id="HJC71472.1"/>
    </source>
</evidence>
<dbReference type="Proteomes" id="UP000823918">
    <property type="component" value="Unassembled WGS sequence"/>
</dbReference>
<accession>A0A9D2TK52</accession>
<protein>
    <submittedName>
        <fullName evidence="2">U32 family peptidase</fullName>
    </submittedName>
</protein>
<dbReference type="AlphaFoldDB" id="A0A9D2TK52"/>
<dbReference type="Pfam" id="PF12392">
    <property type="entry name" value="DUF3656"/>
    <property type="match status" value="1"/>
</dbReference>
<dbReference type="EMBL" id="DWWA01000009">
    <property type="protein sequence ID" value="HJC71472.1"/>
    <property type="molecule type" value="Genomic_DNA"/>
</dbReference>
<reference evidence="2" key="1">
    <citation type="journal article" date="2021" name="PeerJ">
        <title>Extensive microbial diversity within the chicken gut microbiome revealed by metagenomics and culture.</title>
        <authorList>
            <person name="Gilroy R."/>
            <person name="Ravi A."/>
            <person name="Getino M."/>
            <person name="Pursley I."/>
            <person name="Horton D.L."/>
            <person name="Alikhan N.F."/>
            <person name="Baker D."/>
            <person name="Gharbi K."/>
            <person name="Hall N."/>
            <person name="Watson M."/>
            <person name="Adriaenssens E.M."/>
            <person name="Foster-Nyarko E."/>
            <person name="Jarju S."/>
            <person name="Secka A."/>
            <person name="Antonio M."/>
            <person name="Oren A."/>
            <person name="Chaudhuri R.R."/>
            <person name="La Ragione R."/>
            <person name="Hildebrand F."/>
            <person name="Pallen M.J."/>
        </authorList>
    </citation>
    <scope>NUCLEOTIDE SEQUENCE</scope>
    <source>
        <strain evidence="2">5933</strain>
    </source>
</reference>
<dbReference type="PANTHER" id="PTHR30217:SF10">
    <property type="entry name" value="23S RRNA 5-HYDROXYCYTIDINE C2501 SYNTHASE"/>
    <property type="match status" value="1"/>
</dbReference>
<comment type="caution">
    <text evidence="2">The sequence shown here is derived from an EMBL/GenBank/DDBJ whole genome shotgun (WGS) entry which is preliminary data.</text>
</comment>
<dbReference type="InterPro" id="IPR051454">
    <property type="entry name" value="RNA/ubiquinone_mod_enzymes"/>
</dbReference>
<dbReference type="PANTHER" id="PTHR30217">
    <property type="entry name" value="PEPTIDASE U32 FAMILY"/>
    <property type="match status" value="1"/>
</dbReference>